<feature type="domain" description="Metallo-beta-lactamase" evidence="2">
    <location>
        <begin position="125"/>
        <end position="319"/>
    </location>
</feature>
<dbReference type="PANTHER" id="PTHR15032">
    <property type="entry name" value="N-ACYL-PHOSPHATIDYLETHANOLAMINE-HYDROLYZING PHOSPHOLIPASE D"/>
    <property type="match status" value="1"/>
</dbReference>
<dbReference type="GO" id="GO:0005737">
    <property type="term" value="C:cytoplasm"/>
    <property type="evidence" value="ECO:0007669"/>
    <property type="project" value="TreeGrafter"/>
</dbReference>
<keyword evidence="4" id="KW-1185">Reference proteome</keyword>
<evidence type="ECO:0000256" key="1">
    <source>
        <dbReference type="SAM" id="Phobius"/>
    </source>
</evidence>
<dbReference type="GO" id="GO:0016787">
    <property type="term" value="F:hydrolase activity"/>
    <property type="evidence" value="ECO:0007669"/>
    <property type="project" value="UniProtKB-KW"/>
</dbReference>
<proteinExistence type="predicted"/>
<keyword evidence="1" id="KW-1133">Transmembrane helix</keyword>
<name>A0A5C0B6J6_9BURK</name>
<dbReference type="OrthoDB" id="9805728at2"/>
<dbReference type="Pfam" id="PF12706">
    <property type="entry name" value="Lactamase_B_2"/>
    <property type="match status" value="1"/>
</dbReference>
<keyword evidence="1" id="KW-0472">Membrane</keyword>
<dbReference type="Gene3D" id="3.60.15.10">
    <property type="entry name" value="Ribonuclease Z/Hydroxyacylglutathione hydrolase-like"/>
    <property type="match status" value="1"/>
</dbReference>
<dbReference type="EMBL" id="CP043046">
    <property type="protein sequence ID" value="QEI08247.1"/>
    <property type="molecule type" value="Genomic_DNA"/>
</dbReference>
<dbReference type="AlphaFoldDB" id="A0A5C0B6J6"/>
<keyword evidence="1" id="KW-0812">Transmembrane</keyword>
<dbReference type="KEGG" id="pacr:FXN63_22205"/>
<dbReference type="InterPro" id="IPR036866">
    <property type="entry name" value="RibonucZ/Hydroxyglut_hydro"/>
</dbReference>
<gene>
    <name evidence="3" type="ORF">FXN63_22205</name>
</gene>
<dbReference type="InterPro" id="IPR001279">
    <property type="entry name" value="Metallo-B-lactamas"/>
</dbReference>
<dbReference type="SUPFAM" id="SSF56281">
    <property type="entry name" value="Metallo-hydrolase/oxidoreductase"/>
    <property type="match status" value="1"/>
</dbReference>
<keyword evidence="3" id="KW-0378">Hydrolase</keyword>
<dbReference type="Proteomes" id="UP000325161">
    <property type="component" value="Chromosome"/>
</dbReference>
<feature type="transmembrane region" description="Helical" evidence="1">
    <location>
        <begin position="9"/>
        <end position="28"/>
    </location>
</feature>
<sequence>MTRNKLRRFLIAILVVVALVVLGGLAYLQHPLFGKLPSGERLAQIAKSPNQANGTFRNQIDTPMLTTDESQVSMWMGTIFGANNNARPSADIPATKTDLKALDVSQDLIVWLGHSSYFVQLDGQRILIDPVFSVNAAPVPRANVAFDGTSIYTADDMPAIDALLISHDHYDHLDYPSIRALQSKVKKVVVGLGIGADFEAWGYDMQTVHEADWYDTVPVGPTLQINVTPARHFSGRTFTRDRTLWAGFALVSSQRRIFFSGDSGYGPHFADIGQRFGPFDWVAVDMGQYDPRWANVHMNPEQASQAAKDLRARVLAPAHVGRFSLAPHDWDDPLKRISAAGGGDRGYELWTPQIGQTMYLDGRAQRFKAWWEGVGG</sequence>
<evidence type="ECO:0000313" key="3">
    <source>
        <dbReference type="EMBL" id="QEI08247.1"/>
    </source>
</evidence>
<evidence type="ECO:0000313" key="4">
    <source>
        <dbReference type="Proteomes" id="UP000325161"/>
    </source>
</evidence>
<accession>A0A5C0B6J6</accession>
<evidence type="ECO:0000259" key="2">
    <source>
        <dbReference type="Pfam" id="PF12706"/>
    </source>
</evidence>
<protein>
    <submittedName>
        <fullName evidence="3">MBL fold metallo-hydrolase</fullName>
    </submittedName>
</protein>
<reference evidence="3 4" key="1">
    <citation type="submission" date="2019-08" db="EMBL/GenBank/DDBJ databases">
        <title>Amphibian skin-associated Pigmentiphaga: genome sequence and occurrence across geography and hosts.</title>
        <authorList>
            <person name="Bletz M.C."/>
            <person name="Bunk B."/>
            <person name="Sproeer C."/>
            <person name="Biwer P."/>
            <person name="Reiter S."/>
            <person name="Rabemananjara F.C.E."/>
            <person name="Schulz S."/>
            <person name="Overmann J."/>
            <person name="Vences M."/>
        </authorList>
    </citation>
    <scope>NUCLEOTIDE SEQUENCE [LARGE SCALE GENOMIC DNA]</scope>
    <source>
        <strain evidence="3 4">Mada1488</strain>
    </source>
</reference>
<organism evidence="3 4">
    <name type="scientific">Pigmentiphaga aceris</name>
    <dbReference type="NCBI Taxonomy" id="1940612"/>
    <lineage>
        <taxon>Bacteria</taxon>
        <taxon>Pseudomonadati</taxon>
        <taxon>Pseudomonadota</taxon>
        <taxon>Betaproteobacteria</taxon>
        <taxon>Burkholderiales</taxon>
        <taxon>Alcaligenaceae</taxon>
        <taxon>Pigmentiphaga</taxon>
    </lineage>
</organism>
<dbReference type="PANTHER" id="PTHR15032:SF4">
    <property type="entry name" value="N-ACYL-PHOSPHATIDYLETHANOLAMINE-HYDROLYZING PHOSPHOLIPASE D"/>
    <property type="match status" value="1"/>
</dbReference>